<evidence type="ECO:0000313" key="9">
    <source>
        <dbReference type="EMBL" id="APT91977.1"/>
    </source>
</evidence>
<feature type="transmembrane region" description="Helical" evidence="8">
    <location>
        <begin position="84"/>
        <end position="105"/>
    </location>
</feature>
<dbReference type="STRING" id="161895.CPHO_02595"/>
<keyword evidence="7 8" id="KW-0472">Membrane</keyword>
<accession>A0A1L7D1M5</accession>
<feature type="transmembrane region" description="Helical" evidence="8">
    <location>
        <begin position="146"/>
        <end position="165"/>
    </location>
</feature>
<keyword evidence="4" id="KW-1003">Cell membrane</keyword>
<keyword evidence="10" id="KW-1185">Reference proteome</keyword>
<dbReference type="GO" id="GO:0022857">
    <property type="term" value="F:transmembrane transporter activity"/>
    <property type="evidence" value="ECO:0007669"/>
    <property type="project" value="InterPro"/>
</dbReference>
<dbReference type="Gene3D" id="1.10.3470.10">
    <property type="entry name" value="ABC transporter involved in vitamin B12 uptake, BtuC"/>
    <property type="match status" value="1"/>
</dbReference>
<reference evidence="9 10" key="1">
    <citation type="submission" date="2014-08" db="EMBL/GenBank/DDBJ databases">
        <title>Complete genome sequence of Corynebacterium phocae M408/89/1(T)(=DSM 44612(T)), isolated from the common seal (Phoca vitulina).</title>
        <authorList>
            <person name="Ruckert C."/>
            <person name="Albersmeier A."/>
            <person name="Winkler A."/>
            <person name="Kalinowski J."/>
        </authorList>
    </citation>
    <scope>NUCLEOTIDE SEQUENCE [LARGE SCALE GENOMIC DNA]</scope>
    <source>
        <strain evidence="9 10">M408/89/1</strain>
    </source>
</reference>
<evidence type="ECO:0000256" key="7">
    <source>
        <dbReference type="ARBA" id="ARBA00023136"/>
    </source>
</evidence>
<evidence type="ECO:0000256" key="1">
    <source>
        <dbReference type="ARBA" id="ARBA00004651"/>
    </source>
</evidence>
<evidence type="ECO:0000256" key="4">
    <source>
        <dbReference type="ARBA" id="ARBA00022475"/>
    </source>
</evidence>
<dbReference type="InterPro" id="IPR000522">
    <property type="entry name" value="ABC_transptr_permease_BtuC"/>
</dbReference>
<evidence type="ECO:0000256" key="2">
    <source>
        <dbReference type="ARBA" id="ARBA00007935"/>
    </source>
</evidence>
<dbReference type="SUPFAM" id="SSF81345">
    <property type="entry name" value="ABC transporter involved in vitamin B12 uptake, BtuC"/>
    <property type="match status" value="1"/>
</dbReference>
<feature type="transmembrane region" description="Helical" evidence="8">
    <location>
        <begin position="213"/>
        <end position="236"/>
    </location>
</feature>
<dbReference type="GO" id="GO:0005886">
    <property type="term" value="C:plasma membrane"/>
    <property type="evidence" value="ECO:0007669"/>
    <property type="project" value="UniProtKB-SubCell"/>
</dbReference>
<dbReference type="PANTHER" id="PTHR30472">
    <property type="entry name" value="FERRIC ENTEROBACTIN TRANSPORT SYSTEM PERMEASE PROTEIN"/>
    <property type="match status" value="1"/>
</dbReference>
<keyword evidence="6 8" id="KW-1133">Transmembrane helix</keyword>
<evidence type="ECO:0000256" key="6">
    <source>
        <dbReference type="ARBA" id="ARBA00022989"/>
    </source>
</evidence>
<evidence type="ECO:0000256" key="3">
    <source>
        <dbReference type="ARBA" id="ARBA00022448"/>
    </source>
</evidence>
<comment type="subcellular location">
    <subcellularLocation>
        <location evidence="1">Cell membrane</location>
        <topology evidence="1">Multi-pass membrane protein</topology>
    </subcellularLocation>
</comment>
<dbReference type="PANTHER" id="PTHR30472:SF25">
    <property type="entry name" value="ABC TRANSPORTER PERMEASE PROTEIN MJ0876-RELATED"/>
    <property type="match status" value="1"/>
</dbReference>
<comment type="similarity">
    <text evidence="2">Belongs to the binding-protein-dependent transport system permease family. FecCD subfamily.</text>
</comment>
<feature type="transmembrane region" description="Helical" evidence="8">
    <location>
        <begin position="305"/>
        <end position="328"/>
    </location>
</feature>
<evidence type="ECO:0000256" key="5">
    <source>
        <dbReference type="ARBA" id="ARBA00022692"/>
    </source>
</evidence>
<evidence type="ECO:0000313" key="10">
    <source>
        <dbReference type="Proteomes" id="UP000185491"/>
    </source>
</evidence>
<dbReference type="Proteomes" id="UP000185491">
    <property type="component" value="Chromosome"/>
</dbReference>
<sequence length="358" mass="36931">MLSRVLKTSDPLGFAAARRRTFLTAYVLIAVLAALFSLGLIVGPTPLSVPDVFRVLSHHVFHSALPHHLITADAIVWDIRTPRLVLGVFIGASLSVSGAILQAVVRNILADPYVLGINSGASTGAALAILFGVGAGFGAFALQASAFIGACAAAGLMFAVAYSAGRLTSTRLLMAGIAVGYALAAVTSFLIFASDSAEGARSVMFWLLGSLALGDWNIALALTCLTVTVISAAFWAMGKHIDILSIGDDPARTMGLNPDRTRLLLVLMVCLLVAAAVSMAGSIGFVGLIVPHAARRLVGGTHRHLLPICALLGAVLLVAADIGARFLLAPQEIPIGILTALVGAPFLLLLVRNMAGAS</sequence>
<dbReference type="KEGG" id="cpho:CPHO_02595"/>
<organism evidence="9 10">
    <name type="scientific">Corynebacterium phocae</name>
    <dbReference type="NCBI Taxonomy" id="161895"/>
    <lineage>
        <taxon>Bacteria</taxon>
        <taxon>Bacillati</taxon>
        <taxon>Actinomycetota</taxon>
        <taxon>Actinomycetes</taxon>
        <taxon>Mycobacteriales</taxon>
        <taxon>Corynebacteriaceae</taxon>
        <taxon>Corynebacterium</taxon>
    </lineage>
</organism>
<proteinExistence type="inferred from homology"/>
<dbReference type="AlphaFoldDB" id="A0A1L7D1M5"/>
<name>A0A1L7D1M5_9CORY</name>
<feature type="transmembrane region" description="Helical" evidence="8">
    <location>
        <begin position="21"/>
        <end position="42"/>
    </location>
</feature>
<dbReference type="EMBL" id="CP009249">
    <property type="protein sequence ID" value="APT91977.1"/>
    <property type="molecule type" value="Genomic_DNA"/>
</dbReference>
<dbReference type="FunFam" id="1.10.3470.10:FF:000001">
    <property type="entry name" value="Vitamin B12 ABC transporter permease BtuC"/>
    <property type="match status" value="1"/>
</dbReference>
<evidence type="ECO:0000256" key="8">
    <source>
        <dbReference type="SAM" id="Phobius"/>
    </source>
</evidence>
<protein>
    <submittedName>
        <fullName evidence="9">ABC transporter permease</fullName>
    </submittedName>
</protein>
<feature type="transmembrane region" description="Helical" evidence="8">
    <location>
        <begin position="117"/>
        <end position="140"/>
    </location>
</feature>
<keyword evidence="3" id="KW-0813">Transport</keyword>
<dbReference type="Pfam" id="PF01032">
    <property type="entry name" value="FecCD"/>
    <property type="match status" value="1"/>
</dbReference>
<gene>
    <name evidence="9" type="ORF">CPHO_02595</name>
</gene>
<feature type="transmembrane region" description="Helical" evidence="8">
    <location>
        <begin position="263"/>
        <end position="290"/>
    </location>
</feature>
<feature type="transmembrane region" description="Helical" evidence="8">
    <location>
        <begin position="335"/>
        <end position="355"/>
    </location>
</feature>
<feature type="transmembrane region" description="Helical" evidence="8">
    <location>
        <begin position="172"/>
        <end position="193"/>
    </location>
</feature>
<keyword evidence="5 8" id="KW-0812">Transmembrane</keyword>
<dbReference type="InterPro" id="IPR037294">
    <property type="entry name" value="ABC_BtuC-like"/>
</dbReference>
<dbReference type="CDD" id="cd06550">
    <property type="entry name" value="TM_ABC_iron-siderophores_like"/>
    <property type="match status" value="1"/>
</dbReference>